<keyword evidence="5" id="KW-1185">Reference proteome</keyword>
<dbReference type="SMART" id="SM00850">
    <property type="entry name" value="LytTR"/>
    <property type="match status" value="1"/>
</dbReference>
<dbReference type="Gene3D" id="2.40.50.1020">
    <property type="entry name" value="LytTr DNA-binding domain"/>
    <property type="match status" value="1"/>
</dbReference>
<dbReference type="STRING" id="869213.GCA_000517085_03917"/>
<dbReference type="InterPro" id="IPR046947">
    <property type="entry name" value="LytR-like"/>
</dbReference>
<dbReference type="Pfam" id="PF00072">
    <property type="entry name" value="Response_reg"/>
    <property type="match status" value="1"/>
</dbReference>
<dbReference type="PROSITE" id="PS50110">
    <property type="entry name" value="RESPONSE_REGULATORY"/>
    <property type="match status" value="1"/>
</dbReference>
<dbReference type="RefSeq" id="WP_044262945.1">
    <property type="nucleotide sequence ID" value="NZ_BAMD01000056.1"/>
</dbReference>
<organism evidence="4 5">
    <name type="scientific">Saccharicrinis fermentans DSM 9555 = JCM 21142</name>
    <dbReference type="NCBI Taxonomy" id="869213"/>
    <lineage>
        <taxon>Bacteria</taxon>
        <taxon>Pseudomonadati</taxon>
        <taxon>Bacteroidota</taxon>
        <taxon>Bacteroidia</taxon>
        <taxon>Marinilabiliales</taxon>
        <taxon>Marinilabiliaceae</taxon>
        <taxon>Saccharicrinis</taxon>
    </lineage>
</organism>
<evidence type="ECO:0000313" key="5">
    <source>
        <dbReference type="Proteomes" id="UP000019402"/>
    </source>
</evidence>
<dbReference type="eggNOG" id="COG3279">
    <property type="taxonomic scope" value="Bacteria"/>
</dbReference>
<evidence type="ECO:0000259" key="2">
    <source>
        <dbReference type="PROSITE" id="PS50110"/>
    </source>
</evidence>
<feature type="domain" description="Response regulatory" evidence="2">
    <location>
        <begin position="5"/>
        <end position="118"/>
    </location>
</feature>
<dbReference type="InterPro" id="IPR007492">
    <property type="entry name" value="LytTR_DNA-bd_dom"/>
</dbReference>
<feature type="domain" description="HTH LytTR-type" evidence="3">
    <location>
        <begin position="176"/>
        <end position="248"/>
    </location>
</feature>
<dbReference type="Proteomes" id="UP000019402">
    <property type="component" value="Unassembled WGS sequence"/>
</dbReference>
<dbReference type="EMBL" id="BAMD01000056">
    <property type="protein sequence ID" value="GAF04779.1"/>
    <property type="molecule type" value="Genomic_DNA"/>
</dbReference>
<dbReference type="Pfam" id="PF04397">
    <property type="entry name" value="LytTR"/>
    <property type="match status" value="1"/>
</dbReference>
<gene>
    <name evidence="4" type="ORF">JCM21142_93496</name>
</gene>
<sequence>MKEIKVLIADDDYRVCDAIEKILTQNFSAIEIVASSDSVDNTVDSLYRVHPQIAILDIHLIGGTAMEVIKRTPDLDYKVIFMSAYQEYALEDIRFASIDFIYKPLDINELIVTVDQVIVELIEQGYEKKIQTLFNNSSNPGSHKQIILKSSDSITSVSISDIICGESLYGKSRFHFAKNKPLETNKPLRRYESMLQSYQFYRCHTQFMINLNHVHKIDYLSQTVLMSNGMSIPADTRRFDGLKQKLQDIIAKDLSLATSYRISK</sequence>
<proteinExistence type="predicted"/>
<dbReference type="PANTHER" id="PTHR37299:SF1">
    <property type="entry name" value="STAGE 0 SPORULATION PROTEIN A HOMOLOG"/>
    <property type="match status" value="1"/>
</dbReference>
<dbReference type="GO" id="GO:0003677">
    <property type="term" value="F:DNA binding"/>
    <property type="evidence" value="ECO:0007669"/>
    <property type="project" value="InterPro"/>
</dbReference>
<protein>
    <submittedName>
        <fullName evidence="4">Putative transcriptional regulatory protein YehT</fullName>
    </submittedName>
</protein>
<name>W7YQS0_9BACT</name>
<evidence type="ECO:0000256" key="1">
    <source>
        <dbReference type="PROSITE-ProRule" id="PRU00169"/>
    </source>
</evidence>
<dbReference type="AlphaFoldDB" id="W7YQS0"/>
<accession>W7YQS0</accession>
<dbReference type="Gene3D" id="3.40.50.2300">
    <property type="match status" value="1"/>
</dbReference>
<keyword evidence="1" id="KW-0597">Phosphoprotein</keyword>
<evidence type="ECO:0000313" key="4">
    <source>
        <dbReference type="EMBL" id="GAF04779.1"/>
    </source>
</evidence>
<evidence type="ECO:0000259" key="3">
    <source>
        <dbReference type="PROSITE" id="PS50930"/>
    </source>
</evidence>
<reference evidence="4 5" key="1">
    <citation type="journal article" date="2014" name="Genome Announc.">
        <title>Draft Genome Sequence of Cytophaga fermentans JCM 21142T, a Facultative Anaerobe Isolated from Marine Mud.</title>
        <authorList>
            <person name="Starns D."/>
            <person name="Oshima K."/>
            <person name="Suda W."/>
            <person name="Iino T."/>
            <person name="Yuki M."/>
            <person name="Inoue J."/>
            <person name="Kitamura K."/>
            <person name="Iida T."/>
            <person name="Darby A."/>
            <person name="Hattori M."/>
            <person name="Ohkuma M."/>
        </authorList>
    </citation>
    <scope>NUCLEOTIDE SEQUENCE [LARGE SCALE GENOMIC DNA]</scope>
    <source>
        <strain evidence="4 5">JCM 21142</strain>
    </source>
</reference>
<dbReference type="PANTHER" id="PTHR37299">
    <property type="entry name" value="TRANSCRIPTIONAL REGULATOR-RELATED"/>
    <property type="match status" value="1"/>
</dbReference>
<dbReference type="PROSITE" id="PS50930">
    <property type="entry name" value="HTH_LYTTR"/>
    <property type="match status" value="1"/>
</dbReference>
<dbReference type="SMART" id="SM00448">
    <property type="entry name" value="REC"/>
    <property type="match status" value="1"/>
</dbReference>
<comment type="caution">
    <text evidence="4">The sequence shown here is derived from an EMBL/GenBank/DDBJ whole genome shotgun (WGS) entry which is preliminary data.</text>
</comment>
<dbReference type="InterPro" id="IPR011006">
    <property type="entry name" value="CheY-like_superfamily"/>
</dbReference>
<feature type="modified residue" description="4-aspartylphosphate" evidence="1">
    <location>
        <position position="57"/>
    </location>
</feature>
<dbReference type="OrthoDB" id="2168082at2"/>
<dbReference type="SUPFAM" id="SSF52172">
    <property type="entry name" value="CheY-like"/>
    <property type="match status" value="1"/>
</dbReference>
<dbReference type="InterPro" id="IPR001789">
    <property type="entry name" value="Sig_transdc_resp-reg_receiver"/>
</dbReference>
<dbReference type="GO" id="GO:0000156">
    <property type="term" value="F:phosphorelay response regulator activity"/>
    <property type="evidence" value="ECO:0007669"/>
    <property type="project" value="InterPro"/>
</dbReference>